<organism evidence="1 2">
    <name type="scientific">Phaeobacter gallaeciensis</name>
    <dbReference type="NCBI Taxonomy" id="60890"/>
    <lineage>
        <taxon>Bacteria</taxon>
        <taxon>Pseudomonadati</taxon>
        <taxon>Pseudomonadota</taxon>
        <taxon>Alphaproteobacteria</taxon>
        <taxon>Rhodobacterales</taxon>
        <taxon>Roseobacteraceae</taxon>
        <taxon>Phaeobacter</taxon>
    </lineage>
</organism>
<keyword evidence="2" id="KW-1185">Reference proteome</keyword>
<accession>A0A1B0ZNM8</accession>
<reference evidence="1 2" key="1">
    <citation type="submission" date="2016-04" db="EMBL/GenBank/DDBJ databases">
        <authorList>
            <person name="Evans L.H."/>
            <person name="Alamgir A."/>
            <person name="Owens N."/>
            <person name="Weber N.D."/>
            <person name="Virtaneva K."/>
            <person name="Barbian K."/>
            <person name="Babar A."/>
            <person name="Rosenke K."/>
        </authorList>
    </citation>
    <scope>NUCLEOTIDE SEQUENCE [LARGE SCALE GENOMIC DNA]</scope>
    <source>
        <strain evidence="1 2">JL2886</strain>
    </source>
</reference>
<gene>
    <name evidence="1" type="ORF">JL2886_00768</name>
</gene>
<evidence type="ECO:0000313" key="2">
    <source>
        <dbReference type="Proteomes" id="UP000092565"/>
    </source>
</evidence>
<name>A0A1B0ZNM8_9RHOB</name>
<proteinExistence type="predicted"/>
<evidence type="ECO:0000313" key="1">
    <source>
        <dbReference type="EMBL" id="ANP35694.1"/>
    </source>
</evidence>
<sequence>MHNIPVKYRVKAHTVQVCDEKICRKNMKRRTITAGAPSVVICHL</sequence>
<dbReference type="EMBL" id="CP015124">
    <property type="protein sequence ID" value="ANP35694.1"/>
    <property type="molecule type" value="Genomic_DNA"/>
</dbReference>
<protein>
    <submittedName>
        <fullName evidence="1">Uncharacterized protein</fullName>
    </submittedName>
</protein>
<dbReference type="AlphaFoldDB" id="A0A1B0ZNM8"/>
<dbReference type="Proteomes" id="UP000092565">
    <property type="component" value="Chromosome"/>
</dbReference>